<dbReference type="PANTHER" id="PTHR33337">
    <property type="entry name" value="GFA DOMAIN-CONTAINING PROTEIN"/>
    <property type="match status" value="1"/>
</dbReference>
<dbReference type="Gene3D" id="3.90.1590.10">
    <property type="entry name" value="glutathione-dependent formaldehyde- activating enzyme (gfa)"/>
    <property type="match status" value="1"/>
</dbReference>
<keyword evidence="4" id="KW-0456">Lyase</keyword>
<gene>
    <name evidence="6" type="ORF">E1B28_002238</name>
</gene>
<dbReference type="Pfam" id="PF04828">
    <property type="entry name" value="GFA"/>
    <property type="match status" value="1"/>
</dbReference>
<dbReference type="PANTHER" id="PTHR33337:SF40">
    <property type="entry name" value="CENP-V_GFA DOMAIN-CONTAINING PROTEIN-RELATED"/>
    <property type="match status" value="1"/>
</dbReference>
<proteinExistence type="inferred from homology"/>
<evidence type="ECO:0000256" key="2">
    <source>
        <dbReference type="ARBA" id="ARBA00022723"/>
    </source>
</evidence>
<dbReference type="KEGG" id="more:E1B28_002238"/>
<feature type="domain" description="CENP-V/GFA" evidence="5">
    <location>
        <begin position="10"/>
        <end position="120"/>
    </location>
</feature>
<comment type="similarity">
    <text evidence="1">Belongs to the Gfa family.</text>
</comment>
<dbReference type="RefSeq" id="XP_043002743.1">
    <property type="nucleotide sequence ID" value="XM_043159144.1"/>
</dbReference>
<dbReference type="AlphaFoldDB" id="A0A9P7RMX6"/>
<keyword evidence="7" id="KW-1185">Reference proteome</keyword>
<dbReference type="EMBL" id="CM032190">
    <property type="protein sequence ID" value="KAG7086272.1"/>
    <property type="molecule type" value="Genomic_DNA"/>
</dbReference>
<evidence type="ECO:0000313" key="7">
    <source>
        <dbReference type="Proteomes" id="UP001049176"/>
    </source>
</evidence>
<dbReference type="SUPFAM" id="SSF51316">
    <property type="entry name" value="Mss4-like"/>
    <property type="match status" value="1"/>
</dbReference>
<dbReference type="GO" id="GO:0046872">
    <property type="term" value="F:metal ion binding"/>
    <property type="evidence" value="ECO:0007669"/>
    <property type="project" value="UniProtKB-KW"/>
</dbReference>
<dbReference type="GO" id="GO:0016846">
    <property type="term" value="F:carbon-sulfur lyase activity"/>
    <property type="evidence" value="ECO:0007669"/>
    <property type="project" value="InterPro"/>
</dbReference>
<dbReference type="Proteomes" id="UP001049176">
    <property type="component" value="Chromosome 10"/>
</dbReference>
<name>A0A9P7RMX6_9AGAR</name>
<sequence>MSKPDGTTARAGSCLCKGVKLQITGDPFTFVVCHCQNCQKASGTAFLSNMFFKDKNVLITEGSDLIKRYDDSNTASGRTLGRHFCSNCGSTLFIRPSLEASNNDFVIVQASTVDDSYNWKPRKELHTDSKWDWIDVHVKPKEVKL</sequence>
<keyword evidence="3" id="KW-0862">Zinc</keyword>
<keyword evidence="2" id="KW-0479">Metal-binding</keyword>
<evidence type="ECO:0000256" key="3">
    <source>
        <dbReference type="ARBA" id="ARBA00022833"/>
    </source>
</evidence>
<evidence type="ECO:0000256" key="4">
    <source>
        <dbReference type="ARBA" id="ARBA00023239"/>
    </source>
</evidence>
<dbReference type="InterPro" id="IPR011057">
    <property type="entry name" value="Mss4-like_sf"/>
</dbReference>
<accession>A0A9P7RMX6</accession>
<reference evidence="6" key="1">
    <citation type="journal article" date="2021" name="Genome Biol. Evol.">
        <title>The assembled and annotated genome of the fairy-ring fungus Marasmius oreades.</title>
        <authorList>
            <person name="Hiltunen M."/>
            <person name="Ament-Velasquez S.L."/>
            <person name="Johannesson H."/>
        </authorList>
    </citation>
    <scope>NUCLEOTIDE SEQUENCE</scope>
    <source>
        <strain evidence="6">03SP1</strain>
    </source>
</reference>
<protein>
    <recommendedName>
        <fullName evidence="5">CENP-V/GFA domain-containing protein</fullName>
    </recommendedName>
</protein>
<evidence type="ECO:0000259" key="5">
    <source>
        <dbReference type="PROSITE" id="PS51891"/>
    </source>
</evidence>
<dbReference type="OrthoDB" id="9985472at2759"/>
<dbReference type="PROSITE" id="PS51891">
    <property type="entry name" value="CENP_V_GFA"/>
    <property type="match status" value="1"/>
</dbReference>
<comment type="caution">
    <text evidence="6">The sequence shown here is derived from an EMBL/GenBank/DDBJ whole genome shotgun (WGS) entry which is preliminary data.</text>
</comment>
<organism evidence="6 7">
    <name type="scientific">Marasmius oreades</name>
    <name type="common">fairy-ring Marasmius</name>
    <dbReference type="NCBI Taxonomy" id="181124"/>
    <lineage>
        <taxon>Eukaryota</taxon>
        <taxon>Fungi</taxon>
        <taxon>Dikarya</taxon>
        <taxon>Basidiomycota</taxon>
        <taxon>Agaricomycotina</taxon>
        <taxon>Agaricomycetes</taxon>
        <taxon>Agaricomycetidae</taxon>
        <taxon>Agaricales</taxon>
        <taxon>Marasmiineae</taxon>
        <taxon>Marasmiaceae</taxon>
        <taxon>Marasmius</taxon>
    </lineage>
</organism>
<evidence type="ECO:0000313" key="6">
    <source>
        <dbReference type="EMBL" id="KAG7086272.1"/>
    </source>
</evidence>
<dbReference type="InterPro" id="IPR006913">
    <property type="entry name" value="CENP-V/GFA"/>
</dbReference>
<evidence type="ECO:0000256" key="1">
    <source>
        <dbReference type="ARBA" id="ARBA00005495"/>
    </source>
</evidence>
<dbReference type="GeneID" id="66071314"/>